<reference evidence="1 2" key="1">
    <citation type="submission" date="2016-09" db="EMBL/GenBank/DDBJ databases">
        <title>Extensive genetic diversity and differential bi-allelic expression allows diatom success in the polar Southern Ocean.</title>
        <authorList>
            <consortium name="DOE Joint Genome Institute"/>
            <person name="Mock T."/>
            <person name="Otillar R.P."/>
            <person name="Strauss J."/>
            <person name="Dupont C."/>
            <person name="Frickenhaus S."/>
            <person name="Maumus F."/>
            <person name="Mcmullan M."/>
            <person name="Sanges R."/>
            <person name="Schmutz J."/>
            <person name="Toseland A."/>
            <person name="Valas R."/>
            <person name="Veluchamy A."/>
            <person name="Ward B.J."/>
            <person name="Allen A."/>
            <person name="Barry K."/>
            <person name="Falciatore A."/>
            <person name="Ferrante M."/>
            <person name="Fortunato A.E."/>
            <person name="Gloeckner G."/>
            <person name="Gruber A."/>
            <person name="Hipkin R."/>
            <person name="Janech M."/>
            <person name="Kroth P."/>
            <person name="Leese F."/>
            <person name="Lindquist E."/>
            <person name="Lyon B.R."/>
            <person name="Martin J."/>
            <person name="Mayer C."/>
            <person name="Parker M."/>
            <person name="Quesneville H."/>
            <person name="Raymond J."/>
            <person name="Uhlig C."/>
            <person name="Valentin K.U."/>
            <person name="Worden A.Z."/>
            <person name="Armbrust E.V."/>
            <person name="Bowler C."/>
            <person name="Green B."/>
            <person name="Moulton V."/>
            <person name="Van Oosterhout C."/>
            <person name="Grigoriev I."/>
        </authorList>
    </citation>
    <scope>NUCLEOTIDE SEQUENCE [LARGE SCALE GENOMIC DNA]</scope>
    <source>
        <strain evidence="1 2">CCMP1102</strain>
    </source>
</reference>
<accession>A0A1E7FXD8</accession>
<protein>
    <submittedName>
        <fullName evidence="1">Uncharacterized protein</fullName>
    </submittedName>
</protein>
<name>A0A1E7FXD8_9STRA</name>
<dbReference type="KEGG" id="fcy:FRACYDRAFT_232971"/>
<dbReference type="EMBL" id="KV784353">
    <property type="protein sequence ID" value="OEU22810.1"/>
    <property type="molecule type" value="Genomic_DNA"/>
</dbReference>
<organism evidence="1 2">
    <name type="scientific">Fragilariopsis cylindrus CCMP1102</name>
    <dbReference type="NCBI Taxonomy" id="635003"/>
    <lineage>
        <taxon>Eukaryota</taxon>
        <taxon>Sar</taxon>
        <taxon>Stramenopiles</taxon>
        <taxon>Ochrophyta</taxon>
        <taxon>Bacillariophyta</taxon>
        <taxon>Bacillariophyceae</taxon>
        <taxon>Bacillariophycidae</taxon>
        <taxon>Bacillariales</taxon>
        <taxon>Bacillariaceae</taxon>
        <taxon>Fragilariopsis</taxon>
    </lineage>
</organism>
<dbReference type="AlphaFoldDB" id="A0A1E7FXD8"/>
<keyword evidence="2" id="KW-1185">Reference proteome</keyword>
<evidence type="ECO:0000313" key="1">
    <source>
        <dbReference type="EMBL" id="OEU22810.1"/>
    </source>
</evidence>
<proteinExistence type="predicted"/>
<evidence type="ECO:0000313" key="2">
    <source>
        <dbReference type="Proteomes" id="UP000095751"/>
    </source>
</evidence>
<dbReference type="InParanoid" id="A0A1E7FXD8"/>
<sequence>MLGMVRSSAIKNNSQHTIDMVRACAIKSVKAQMHHFWQNGKHEVHLCLAWSAYITYITAVGFVWSAKLHENLAVGYEGLLSSAADFPRIAGYKPTTDVEEVLDQDLIQQKFQEILGDESCSSVDAGLTYYEGDGSLLKNLPTYKENKGAIWNLYEQYYGSKDFCDEWVTKALKGGVFKFDNGKVDFSKFPGNLGDKDDPDGECVGREECAKKATAYICGYINVFQYLEKAVVKIEEGEGCVEQKGGCTTASKAWDSAVAFFVGSAEGVDGNNTGGPGNGGQYGTQFYALGDKRCDDFRTCGATGDTADRSTPSKANILMLGLFQQGASAIYAGDVTNARAIIKKINIQAAVPFIQGTLRYAYRLGQAKGNKPKDKEVAEGGTFLAGALPQLWKCDKKAAKIVFKELQIGSKKVNKGKTNFKKVLKAFECNYECLGITCAQIGVLFDGDEFDAEDPEAETTKPRFPQCTDPRTDVCAKLDDKTIKECKKYRSNKNTLDFKGL</sequence>
<dbReference type="Proteomes" id="UP000095751">
    <property type="component" value="Unassembled WGS sequence"/>
</dbReference>
<dbReference type="OrthoDB" id="436015at2759"/>
<gene>
    <name evidence="1" type="ORF">FRACYDRAFT_232971</name>
</gene>